<name>A0A9W8K290_9AGAR</name>
<evidence type="ECO:0000313" key="2">
    <source>
        <dbReference type="Proteomes" id="UP001148786"/>
    </source>
</evidence>
<sequence length="259" mass="29801">MEEIPDSVLDGRTDDNPFILPSSNINLENFDHLLTYMFCGPSEHPINQDVFLIDVLNLSTFLEIEDRIDYVIHQFEARTFFCPILQFYLACTYRIDHWIAPAFRELMQLPVLTFSLDDSFRIGPLAYHKLIQTKARIDVLVHGLAYNAPQVTNAPGCQTPHECDTAWQNEWVDQVAFELLHPDTHYNGRSILRKVEQMLIPDMCSGCHRHTITSLQSTGVFDRDAKFIDDAVIELMSHQTDERIRTSLRDLAVSESDSN</sequence>
<comment type="caution">
    <text evidence="1">The sequence shown here is derived from an EMBL/GenBank/DDBJ whole genome shotgun (WGS) entry which is preliminary data.</text>
</comment>
<evidence type="ECO:0000313" key="1">
    <source>
        <dbReference type="EMBL" id="KAJ3510373.1"/>
    </source>
</evidence>
<dbReference type="EMBL" id="JANKHO010000404">
    <property type="protein sequence ID" value="KAJ3510373.1"/>
    <property type="molecule type" value="Genomic_DNA"/>
</dbReference>
<dbReference type="Proteomes" id="UP001148786">
    <property type="component" value="Unassembled WGS sequence"/>
</dbReference>
<keyword evidence="2" id="KW-1185">Reference proteome</keyword>
<reference evidence="1" key="1">
    <citation type="submission" date="2022-07" db="EMBL/GenBank/DDBJ databases">
        <title>Genome Sequence of Agrocybe chaxingu.</title>
        <authorList>
            <person name="Buettner E."/>
        </authorList>
    </citation>
    <scope>NUCLEOTIDE SEQUENCE</scope>
    <source>
        <strain evidence="1">MP-N11</strain>
    </source>
</reference>
<accession>A0A9W8K290</accession>
<dbReference type="OrthoDB" id="3026325at2759"/>
<organism evidence="1 2">
    <name type="scientific">Agrocybe chaxingu</name>
    <dbReference type="NCBI Taxonomy" id="84603"/>
    <lineage>
        <taxon>Eukaryota</taxon>
        <taxon>Fungi</taxon>
        <taxon>Dikarya</taxon>
        <taxon>Basidiomycota</taxon>
        <taxon>Agaricomycotina</taxon>
        <taxon>Agaricomycetes</taxon>
        <taxon>Agaricomycetidae</taxon>
        <taxon>Agaricales</taxon>
        <taxon>Agaricineae</taxon>
        <taxon>Strophariaceae</taxon>
        <taxon>Agrocybe</taxon>
    </lineage>
</organism>
<protein>
    <submittedName>
        <fullName evidence="1">Uncharacterized protein</fullName>
    </submittedName>
</protein>
<dbReference type="AlphaFoldDB" id="A0A9W8K290"/>
<gene>
    <name evidence="1" type="ORF">NLJ89_g4717</name>
</gene>
<proteinExistence type="predicted"/>